<keyword evidence="2" id="KW-1185">Reference proteome</keyword>
<dbReference type="EMBL" id="LN651281">
    <property type="protein sequence ID" value="CEJ16721.1"/>
    <property type="molecule type" value="Genomic_DNA"/>
</dbReference>
<dbReference type="InterPro" id="IPR018531">
    <property type="entry name" value="DUF1993"/>
</dbReference>
<organism evidence="1 2">
    <name type="scientific">Ralstonia solanacearum IPO1609</name>
    <dbReference type="NCBI Taxonomy" id="564066"/>
    <lineage>
        <taxon>Bacteria</taxon>
        <taxon>Pseudomonadati</taxon>
        <taxon>Pseudomonadota</taxon>
        <taxon>Betaproteobacteria</taxon>
        <taxon>Burkholderiales</taxon>
        <taxon>Burkholderiaceae</taxon>
        <taxon>Ralstonia</taxon>
        <taxon>Ralstonia solanacearum species complex</taxon>
    </lineage>
</organism>
<gene>
    <name evidence="1" type="ORF">RSIPO_03415</name>
</gene>
<name>A0A7U7PQ86_RALSL</name>
<dbReference type="Gene3D" id="1.20.120.450">
    <property type="entry name" value="dinb family like domain"/>
    <property type="match status" value="1"/>
</dbReference>
<accession>A0A7U7PQ86</accession>
<dbReference type="Proteomes" id="UP000053470">
    <property type="component" value="Unassembled WGS sequence"/>
</dbReference>
<dbReference type="AlphaFoldDB" id="A0A7U7PQ86"/>
<reference evidence="1" key="1">
    <citation type="submission" date="2014-11" db="EMBL/GenBank/DDBJ databases">
        <authorList>
            <person name="Genoscope - CEA"/>
        </authorList>
    </citation>
    <scope>NUCLEOTIDE SEQUENCE</scope>
    <source>
        <strain evidence="1">IPO1609</strain>
    </source>
</reference>
<dbReference type="InterPro" id="IPR034660">
    <property type="entry name" value="DinB/YfiT-like"/>
</dbReference>
<dbReference type="Pfam" id="PF09351">
    <property type="entry name" value="DUF1993"/>
    <property type="match status" value="1"/>
</dbReference>
<protein>
    <recommendedName>
        <fullName evidence="3">DUF1993 domain-containing protein</fullName>
    </recommendedName>
</protein>
<evidence type="ECO:0000313" key="2">
    <source>
        <dbReference type="Proteomes" id="UP000053470"/>
    </source>
</evidence>
<proteinExistence type="predicted"/>
<evidence type="ECO:0000313" key="1">
    <source>
        <dbReference type="EMBL" id="CEJ16721.1"/>
    </source>
</evidence>
<dbReference type="SUPFAM" id="SSF109854">
    <property type="entry name" value="DinB/YfiT-like putative metalloenzymes"/>
    <property type="match status" value="1"/>
</dbReference>
<dbReference type="PANTHER" id="PTHR36922">
    <property type="entry name" value="BLL2446 PROTEIN"/>
    <property type="match status" value="1"/>
</dbReference>
<dbReference type="RefSeq" id="WP_003261383.1">
    <property type="nucleotide sequence ID" value="NZ_LN651281.1"/>
</dbReference>
<evidence type="ECO:0008006" key="3">
    <source>
        <dbReference type="Google" id="ProtNLM"/>
    </source>
</evidence>
<sequence length="170" mass="18481">MTTPSMYAFLVPGANRMLGNLSALLDKGAAYAESRKFDATNLLTSRLAPDMHPLVRQVQIACDMAKSGAARLTGMEPPRYPDVETTIPELKARIAKTLDFVNSIDPASFAGSEDRAITLPAPTGELHFSGLDFLRGFVLPNLHFHVTIAYALLRHAGVEIGKIDYLGRPD</sequence>
<dbReference type="PANTHER" id="PTHR36922:SF1">
    <property type="entry name" value="DUF1993 DOMAIN-CONTAINING PROTEIN"/>
    <property type="match status" value="1"/>
</dbReference>
<reference evidence="1" key="2">
    <citation type="submission" date="2022-04" db="EMBL/GenBank/DDBJ databases">
        <title>Genomic draft of R. solanacearum strain IPO1609, a phylotype IIB1/biovar 2/race 3 strain isolated from potato in Europe.</title>
        <authorList>
            <person name="Boucher C."/>
            <person name="Carrere S."/>
            <person name="Dossat C."/>
            <person name="Elbaz M."/>
            <person name="Genin S."/>
            <person name="Gouzy J."/>
            <person name="Prior P."/>
            <person name="Segurens B."/>
            <person name="Wincker P."/>
        </authorList>
    </citation>
    <scope>NUCLEOTIDE SEQUENCE</scope>
    <source>
        <strain evidence="1">IPO1609</strain>
    </source>
</reference>